<feature type="active site" description="Proton acceptor; specific for (S)-substrate epimerization" evidence="5">
    <location>
        <position position="267"/>
    </location>
</feature>
<sequence length="362" mass="38226">MIIQDIQVGSISLPLARPFKTALRTVDRVEDVVVRVVADNGAVGYGEAPPTAVITGDTIGSITCAIRDFIRPALLGRDVEDLEGNMAALSRCILKNTSAKAAVDMALYDLWAKRWNAPLYRLLGGARSTFQTDITISVNPVDEMVADSLDAVSKGFSILKIKVGKEGLADVERIAAIRAAVGPDVALRVDANQGWTAKDSVAIISALEDKGLNIDLVEQPVSAHDIDGMVYVTERVQTPILADESVFSPADALELIRRHGADLINIKLMKTGGIHEALKLCGVAQLSGVECMIGCMLESKLAVSAAAHLCCGKGIITRADLDGPSLCAIDPFVGGPVFDGPTVSMTDAPGIGITSVPCEHWS</sequence>
<dbReference type="InterPro" id="IPR013341">
    <property type="entry name" value="Mandelate_racemase_N_dom"/>
</dbReference>
<dbReference type="InterPro" id="IPR036849">
    <property type="entry name" value="Enolase-like_C_sf"/>
</dbReference>
<dbReference type="InterPro" id="IPR029065">
    <property type="entry name" value="Enolase_C-like"/>
</dbReference>
<dbReference type="EMBL" id="DXGA01000148">
    <property type="protein sequence ID" value="HIW94264.1"/>
    <property type="molecule type" value="Genomic_DNA"/>
</dbReference>
<dbReference type="Gene3D" id="3.30.390.10">
    <property type="entry name" value="Enolase-like, N-terminal domain"/>
    <property type="match status" value="1"/>
</dbReference>
<dbReference type="SFLD" id="SFLDF00010">
    <property type="entry name" value="dipeptide_epimerase"/>
    <property type="match status" value="1"/>
</dbReference>
<dbReference type="InterPro" id="IPR034603">
    <property type="entry name" value="Dipeptide_epimerase"/>
</dbReference>
<dbReference type="Gene3D" id="3.20.20.120">
    <property type="entry name" value="Enolase-like C-terminal domain"/>
    <property type="match status" value="1"/>
</dbReference>
<dbReference type="SFLD" id="SFLDF00009">
    <property type="entry name" value="o-succinylbenzoate_synthase"/>
    <property type="match status" value="1"/>
</dbReference>
<reference evidence="10" key="2">
    <citation type="submission" date="2021-04" db="EMBL/GenBank/DDBJ databases">
        <authorList>
            <person name="Gilroy R."/>
        </authorList>
    </citation>
    <scope>NUCLEOTIDE SEQUENCE</scope>
    <source>
        <strain evidence="10">ChiGjej6B6-1540</strain>
    </source>
</reference>
<comment type="cofactor">
    <cofactor evidence="7 8">
        <name>Mg(2+)</name>
        <dbReference type="ChEBI" id="CHEBI:18420"/>
    </cofactor>
    <text evidence="7 8">Binds 1 Mg(2+) ion per subunit.</text>
</comment>
<dbReference type="SMART" id="SM00922">
    <property type="entry name" value="MR_MLE"/>
    <property type="match status" value="1"/>
</dbReference>
<evidence type="ECO:0000256" key="3">
    <source>
        <dbReference type="ARBA" id="ARBA00022842"/>
    </source>
</evidence>
<comment type="caution">
    <text evidence="10">The sequence shown here is derived from an EMBL/GenBank/DDBJ whole genome shotgun (WGS) entry which is preliminary data.</text>
</comment>
<reference evidence="10" key="1">
    <citation type="journal article" date="2021" name="PeerJ">
        <title>Extensive microbial diversity within the chicken gut microbiome revealed by metagenomics and culture.</title>
        <authorList>
            <person name="Gilroy R."/>
            <person name="Ravi A."/>
            <person name="Getino M."/>
            <person name="Pursley I."/>
            <person name="Horton D.L."/>
            <person name="Alikhan N.F."/>
            <person name="Baker D."/>
            <person name="Gharbi K."/>
            <person name="Hall N."/>
            <person name="Watson M."/>
            <person name="Adriaenssens E.M."/>
            <person name="Foster-Nyarko E."/>
            <person name="Jarju S."/>
            <person name="Secka A."/>
            <person name="Antonio M."/>
            <person name="Oren A."/>
            <person name="Chaudhuri R.R."/>
            <person name="La Ragione R."/>
            <person name="Hildebrand F."/>
            <person name="Pallen M.J."/>
        </authorList>
    </citation>
    <scope>NUCLEOTIDE SEQUENCE</scope>
    <source>
        <strain evidence="10">ChiGjej6B6-1540</strain>
    </source>
</reference>
<keyword evidence="2 7" id="KW-0479">Metal-binding</keyword>
<dbReference type="SUPFAM" id="SSF51604">
    <property type="entry name" value="Enolase C-terminal domain-like"/>
    <property type="match status" value="1"/>
</dbReference>
<evidence type="ECO:0000256" key="8">
    <source>
        <dbReference type="RuleBase" id="RU366006"/>
    </source>
</evidence>
<dbReference type="GO" id="GO:0009063">
    <property type="term" value="P:amino acid catabolic process"/>
    <property type="evidence" value="ECO:0007669"/>
    <property type="project" value="InterPro"/>
</dbReference>
<proteinExistence type="inferred from homology"/>
<evidence type="ECO:0000313" key="10">
    <source>
        <dbReference type="EMBL" id="HIW94264.1"/>
    </source>
</evidence>
<accession>A0A9D1RU78</accession>
<protein>
    <recommendedName>
        <fullName evidence="8">Dipeptide epimerase</fullName>
        <ecNumber evidence="8">5.1.1.-</ecNumber>
    </recommendedName>
</protein>
<dbReference type="CDD" id="cd03319">
    <property type="entry name" value="L-Ala-DL-Glu_epimerase"/>
    <property type="match status" value="1"/>
</dbReference>
<dbReference type="PANTHER" id="PTHR48073:SF2">
    <property type="entry name" value="O-SUCCINYLBENZOATE SYNTHASE"/>
    <property type="match status" value="1"/>
</dbReference>
<gene>
    <name evidence="10" type="ORF">H9868_06960</name>
</gene>
<dbReference type="Pfam" id="PF02746">
    <property type="entry name" value="MR_MLE_N"/>
    <property type="match status" value="1"/>
</dbReference>
<feature type="binding site" evidence="7">
    <location>
        <position position="243"/>
    </location>
    <ligand>
        <name>Mg(2+)</name>
        <dbReference type="ChEBI" id="CHEBI:18420"/>
    </ligand>
</feature>
<feature type="binding site" evidence="6">
    <location>
        <position position="135"/>
    </location>
    <ligand>
        <name>substrate</name>
    </ligand>
</feature>
<keyword evidence="3 7" id="KW-0460">Magnesium</keyword>
<feature type="binding site" evidence="7">
    <location>
        <position position="218"/>
    </location>
    <ligand>
        <name>Mg(2+)</name>
        <dbReference type="ChEBI" id="CHEBI:18420"/>
    </ligand>
</feature>
<dbReference type="InterPro" id="IPR029017">
    <property type="entry name" value="Enolase-like_N"/>
</dbReference>
<evidence type="ECO:0000256" key="7">
    <source>
        <dbReference type="PIRSR" id="PIRSR634603-3"/>
    </source>
</evidence>
<feature type="binding site" evidence="6">
    <location>
        <position position="320"/>
    </location>
    <ligand>
        <name>substrate</name>
    </ligand>
</feature>
<feature type="binding site" evidence="6">
    <location>
        <position position="295"/>
    </location>
    <ligand>
        <name>substrate</name>
    </ligand>
</feature>
<dbReference type="Pfam" id="PF13378">
    <property type="entry name" value="MR_MLE_C"/>
    <property type="match status" value="1"/>
</dbReference>
<dbReference type="SFLD" id="SFLDG00180">
    <property type="entry name" value="muconate_cycloisomerase"/>
    <property type="match status" value="2"/>
</dbReference>
<feature type="binding site" evidence="6">
    <location>
        <position position="322"/>
    </location>
    <ligand>
        <name>substrate</name>
    </ligand>
</feature>
<dbReference type="SFLD" id="SFLDS00001">
    <property type="entry name" value="Enolase"/>
    <property type="match status" value="2"/>
</dbReference>
<dbReference type="EC" id="5.1.1.-" evidence="8"/>
<dbReference type="InterPro" id="IPR013342">
    <property type="entry name" value="Mandelate_racemase_C"/>
</dbReference>
<organism evidence="10 11">
    <name type="scientific">Candidatus Flavonifractor merdipullorum</name>
    <dbReference type="NCBI Taxonomy" id="2838590"/>
    <lineage>
        <taxon>Bacteria</taxon>
        <taxon>Bacillati</taxon>
        <taxon>Bacillota</taxon>
        <taxon>Clostridia</taxon>
        <taxon>Eubacteriales</taxon>
        <taxon>Oscillospiraceae</taxon>
        <taxon>Flavonifractor</taxon>
    </lineage>
</organism>
<dbReference type="GO" id="GO:0006518">
    <property type="term" value="P:peptide metabolic process"/>
    <property type="evidence" value="ECO:0007669"/>
    <property type="project" value="UniProtKB-ARBA"/>
</dbReference>
<name>A0A9D1RU78_9FIRM</name>
<keyword evidence="4 8" id="KW-0413">Isomerase</keyword>
<dbReference type="SUPFAM" id="SSF54826">
    <property type="entry name" value="Enolase N-terminal domain-like"/>
    <property type="match status" value="1"/>
</dbReference>
<evidence type="ECO:0000256" key="1">
    <source>
        <dbReference type="ARBA" id="ARBA00008031"/>
    </source>
</evidence>
<evidence type="ECO:0000256" key="5">
    <source>
        <dbReference type="PIRSR" id="PIRSR634603-1"/>
    </source>
</evidence>
<evidence type="ECO:0000313" key="11">
    <source>
        <dbReference type="Proteomes" id="UP000824192"/>
    </source>
</evidence>
<feature type="binding site" evidence="7">
    <location>
        <position position="190"/>
    </location>
    <ligand>
        <name>Mg(2+)</name>
        <dbReference type="ChEBI" id="CHEBI:18420"/>
    </ligand>
</feature>
<evidence type="ECO:0000256" key="4">
    <source>
        <dbReference type="ARBA" id="ARBA00023235"/>
    </source>
</evidence>
<dbReference type="Proteomes" id="UP000824192">
    <property type="component" value="Unassembled WGS sequence"/>
</dbReference>
<feature type="binding site" evidence="6">
    <location>
        <position position="24"/>
    </location>
    <ligand>
        <name>substrate</name>
    </ligand>
</feature>
<evidence type="ECO:0000256" key="6">
    <source>
        <dbReference type="PIRSR" id="PIRSR634603-2"/>
    </source>
</evidence>
<dbReference type="FunFam" id="3.30.390.10:FF:000009">
    <property type="entry name" value="Hydrophobic dipeptide epimerase"/>
    <property type="match status" value="1"/>
</dbReference>
<feature type="domain" description="Mandelate racemase/muconate lactonizing enzyme C-terminal" evidence="9">
    <location>
        <begin position="141"/>
        <end position="239"/>
    </location>
</feature>
<comment type="similarity">
    <text evidence="1 8">Belongs to the mandelate racemase/muconate lactonizing enzyme family.</text>
</comment>
<dbReference type="PANTHER" id="PTHR48073">
    <property type="entry name" value="O-SUCCINYLBENZOATE SYNTHASE-RELATED"/>
    <property type="match status" value="1"/>
</dbReference>
<dbReference type="GO" id="GO:0000287">
    <property type="term" value="F:magnesium ion binding"/>
    <property type="evidence" value="ECO:0007669"/>
    <property type="project" value="UniProtKB-ARBA"/>
</dbReference>
<feature type="active site" description="Proton acceptor; specific for (R)-substrate epimerization" evidence="5">
    <location>
        <position position="162"/>
    </location>
</feature>
<dbReference type="InterPro" id="IPR018110">
    <property type="entry name" value="Mandel_Rmase/mucon_lact_enz_CS"/>
</dbReference>
<evidence type="ECO:0000259" key="9">
    <source>
        <dbReference type="SMART" id="SM00922"/>
    </source>
</evidence>
<dbReference type="AlphaFoldDB" id="A0A9D1RU78"/>
<feature type="binding site" evidence="6">
    <location>
        <position position="160"/>
    </location>
    <ligand>
        <name>substrate</name>
    </ligand>
</feature>
<evidence type="ECO:0000256" key="2">
    <source>
        <dbReference type="ARBA" id="ARBA00022723"/>
    </source>
</evidence>
<dbReference type="PROSITE" id="PS00908">
    <property type="entry name" value="MR_MLE_1"/>
    <property type="match status" value="1"/>
</dbReference>
<dbReference type="GO" id="GO:0016855">
    <property type="term" value="F:racemase and epimerase activity, acting on amino acids and derivatives"/>
    <property type="evidence" value="ECO:0007669"/>
    <property type="project" value="UniProtKB-UniRule"/>
</dbReference>
<feature type="binding site" evidence="6">
    <location>
        <position position="297"/>
    </location>
    <ligand>
        <name>substrate</name>
    </ligand>
</feature>